<keyword evidence="1" id="KW-0862">Zinc</keyword>
<dbReference type="CDD" id="cd01301">
    <property type="entry name" value="rDP_like"/>
    <property type="match status" value="1"/>
</dbReference>
<evidence type="ECO:0000313" key="3">
    <source>
        <dbReference type="Proteomes" id="UP000019384"/>
    </source>
</evidence>
<dbReference type="PROSITE" id="PS51365">
    <property type="entry name" value="RENAL_DIPEPTIDASE_2"/>
    <property type="match status" value="1"/>
</dbReference>
<keyword evidence="1" id="KW-0645">Protease</keyword>
<dbReference type="EC" id="3.4.13.19" evidence="1"/>
<keyword evidence="1" id="KW-0378">Hydrolase</keyword>
<keyword evidence="3" id="KW-1185">Reference proteome</keyword>
<evidence type="ECO:0000256" key="1">
    <source>
        <dbReference type="RuleBase" id="RU341113"/>
    </source>
</evidence>
<sequence>MAPTAQQDEESRYAEIARSFPIVDTHNDFPYLLRVQLRNQIHTHNPFNFNGELTSHTDLPKLRKGGVGIQFFSCFIECKNPDYLYQDFDAANSAVRDTLEQIDVTKRLIDEYPDQMEYVTNSVEALEAFQKHGKIAVTMGVEGLHQVDTSLGVLREYFHLGVRYITLTHNCDNPFATAASSVIGGLPDKGLSDYGRSCVKEMNRLGMMVDLSHVSYKTMHDVLDVTKAPVLFSHSSAFSLTQHERNVRDDVLVRLKDNGGVVCVNFFPGFIAQNGSTSATIHDAVDHIAHIIDIAGWDHVGMGSDFDGIPEGPKGLEDVSKYPDLLIELMKRTNASDEQIKKVMGGNVLRIWRQNEDIAKELSKEIQPVEENWKERSWKFYGYVKDFPEVYPGSNKVYEETTEFDNEQTLFITEK</sequence>
<dbReference type="InterPro" id="IPR032466">
    <property type="entry name" value="Metal_Hydrolase"/>
</dbReference>
<dbReference type="Pfam" id="PF01244">
    <property type="entry name" value="Peptidase_M19"/>
    <property type="match status" value="1"/>
</dbReference>
<dbReference type="EMBL" id="HG793125">
    <property type="protein sequence ID" value="CDK25002.1"/>
    <property type="molecule type" value="Genomic_DNA"/>
</dbReference>
<dbReference type="InterPro" id="IPR008257">
    <property type="entry name" value="Pept_M19"/>
</dbReference>
<dbReference type="GO" id="GO:0046872">
    <property type="term" value="F:metal ion binding"/>
    <property type="evidence" value="ECO:0007669"/>
    <property type="project" value="UniProtKB-UniRule"/>
</dbReference>
<accession>W6MK79</accession>
<dbReference type="HOGENOM" id="CLU_031404_4_2_1"/>
<dbReference type="RefSeq" id="XP_022457017.1">
    <property type="nucleotide sequence ID" value="XM_022605560.1"/>
</dbReference>
<comment type="similarity">
    <text evidence="1">Belongs to the metallo-dependent hydrolases superfamily. Peptidase M19 family.</text>
</comment>
<dbReference type="Gene3D" id="3.20.20.140">
    <property type="entry name" value="Metal-dependent hydrolases"/>
    <property type="match status" value="1"/>
</dbReference>
<dbReference type="PANTHER" id="PTHR10443:SF12">
    <property type="entry name" value="DIPEPTIDASE"/>
    <property type="match status" value="1"/>
</dbReference>
<dbReference type="PANTHER" id="PTHR10443">
    <property type="entry name" value="MICROSOMAL DIPEPTIDASE"/>
    <property type="match status" value="1"/>
</dbReference>
<reference evidence="2" key="2">
    <citation type="submission" date="2014-02" db="EMBL/GenBank/DDBJ databases">
        <title>Complete DNA sequence of /Kuraishia capsulata/ illustrates novel genomic features among budding yeasts (/Saccharomycotina/).</title>
        <authorList>
            <person name="Morales L."/>
            <person name="Noel B."/>
            <person name="Porcel B."/>
            <person name="Marcet-Houben M."/>
            <person name="Hullo M-F."/>
            <person name="Sacerdot C."/>
            <person name="Tekaia F."/>
            <person name="Leh-Louis V."/>
            <person name="Despons L."/>
            <person name="Khanna V."/>
            <person name="Aury J-M."/>
            <person name="Barbe V."/>
            <person name="Couloux A."/>
            <person name="Labadie K."/>
            <person name="Pelletier E."/>
            <person name="Souciet J-L."/>
            <person name="Boekhout T."/>
            <person name="Gabaldon T."/>
            <person name="Wincker P."/>
            <person name="Dujon B."/>
        </authorList>
    </citation>
    <scope>NUCLEOTIDE SEQUENCE</scope>
    <source>
        <strain evidence="2">CBS 1993</strain>
    </source>
</reference>
<dbReference type="GO" id="GO:0070573">
    <property type="term" value="F:metallodipeptidase activity"/>
    <property type="evidence" value="ECO:0007669"/>
    <property type="project" value="InterPro"/>
</dbReference>
<keyword evidence="1" id="KW-0224">Dipeptidase</keyword>
<dbReference type="STRING" id="1382522.W6MK79"/>
<reference evidence="2" key="1">
    <citation type="submission" date="2013-12" db="EMBL/GenBank/DDBJ databases">
        <authorList>
            <person name="Genoscope - CEA"/>
        </authorList>
    </citation>
    <scope>NUCLEOTIDE SEQUENCE</scope>
    <source>
        <strain evidence="2">CBS 1993</strain>
    </source>
</reference>
<name>W6MK79_9ASCO</name>
<comment type="catalytic activity">
    <reaction evidence="1">
        <text>an L-aminoacyl-L-amino acid + H2O = 2 an L-alpha-amino acid</text>
        <dbReference type="Rhea" id="RHEA:48940"/>
        <dbReference type="ChEBI" id="CHEBI:15377"/>
        <dbReference type="ChEBI" id="CHEBI:59869"/>
        <dbReference type="ChEBI" id="CHEBI:77460"/>
        <dbReference type="EC" id="3.4.13.19"/>
    </reaction>
</comment>
<dbReference type="GO" id="GO:0006508">
    <property type="term" value="P:proteolysis"/>
    <property type="evidence" value="ECO:0007669"/>
    <property type="project" value="UniProtKB-KW"/>
</dbReference>
<keyword evidence="1" id="KW-0482">Metalloprotease</keyword>
<evidence type="ECO:0000313" key="2">
    <source>
        <dbReference type="EMBL" id="CDK25002.1"/>
    </source>
</evidence>
<dbReference type="SUPFAM" id="SSF51556">
    <property type="entry name" value="Metallo-dependent hydrolases"/>
    <property type="match status" value="1"/>
</dbReference>
<proteinExistence type="inferred from homology"/>
<keyword evidence="1" id="KW-0479">Metal-binding</keyword>
<dbReference type="AlphaFoldDB" id="W6MK79"/>
<gene>
    <name evidence="2" type="ORF">KUCA_T00000969001</name>
</gene>
<protein>
    <recommendedName>
        <fullName evidence="1">Dipeptidase</fullName>
        <ecNumber evidence="1">3.4.13.19</ecNumber>
    </recommendedName>
</protein>
<dbReference type="Proteomes" id="UP000019384">
    <property type="component" value="Unassembled WGS sequence"/>
</dbReference>
<dbReference type="OrthoDB" id="445695at2759"/>
<organism evidence="2 3">
    <name type="scientific">Kuraishia capsulata CBS 1993</name>
    <dbReference type="NCBI Taxonomy" id="1382522"/>
    <lineage>
        <taxon>Eukaryota</taxon>
        <taxon>Fungi</taxon>
        <taxon>Dikarya</taxon>
        <taxon>Ascomycota</taxon>
        <taxon>Saccharomycotina</taxon>
        <taxon>Pichiomycetes</taxon>
        <taxon>Pichiales</taxon>
        <taxon>Pichiaceae</taxon>
        <taxon>Kuraishia</taxon>
    </lineage>
</organism>
<comment type="cofactor">
    <cofactor evidence="1">
        <name>Zn(2+)</name>
        <dbReference type="ChEBI" id="CHEBI:29105"/>
    </cofactor>
</comment>
<dbReference type="GeneID" id="34518405"/>